<dbReference type="Proteomes" id="UP000689195">
    <property type="component" value="Unassembled WGS sequence"/>
</dbReference>
<feature type="region of interest" description="Disordered" evidence="2">
    <location>
        <begin position="250"/>
        <end position="274"/>
    </location>
</feature>
<keyword evidence="4" id="KW-1185">Reference proteome</keyword>
<dbReference type="EMBL" id="CAJJDO010000040">
    <property type="protein sequence ID" value="CAD8164232.1"/>
    <property type="molecule type" value="Genomic_DNA"/>
</dbReference>
<gene>
    <name evidence="3" type="ORF">PPENT_87.1.T0400288</name>
</gene>
<feature type="coiled-coil region" evidence="1">
    <location>
        <begin position="80"/>
        <end position="107"/>
    </location>
</feature>
<evidence type="ECO:0000256" key="2">
    <source>
        <dbReference type="SAM" id="MobiDB-lite"/>
    </source>
</evidence>
<evidence type="ECO:0000313" key="4">
    <source>
        <dbReference type="Proteomes" id="UP000689195"/>
    </source>
</evidence>
<keyword evidence="1" id="KW-0175">Coiled coil</keyword>
<evidence type="ECO:0000313" key="3">
    <source>
        <dbReference type="EMBL" id="CAD8164232.1"/>
    </source>
</evidence>
<organism evidence="3 4">
    <name type="scientific">Paramecium pentaurelia</name>
    <dbReference type="NCBI Taxonomy" id="43138"/>
    <lineage>
        <taxon>Eukaryota</taxon>
        <taxon>Sar</taxon>
        <taxon>Alveolata</taxon>
        <taxon>Ciliophora</taxon>
        <taxon>Intramacronucleata</taxon>
        <taxon>Oligohymenophorea</taxon>
        <taxon>Peniculida</taxon>
        <taxon>Parameciidae</taxon>
        <taxon>Paramecium</taxon>
    </lineage>
</organism>
<protein>
    <submittedName>
        <fullName evidence="3">Uncharacterized protein</fullName>
    </submittedName>
</protein>
<proteinExistence type="predicted"/>
<comment type="caution">
    <text evidence="3">The sequence shown here is derived from an EMBL/GenBank/DDBJ whole genome shotgun (WGS) entry which is preliminary data.</text>
</comment>
<dbReference type="AlphaFoldDB" id="A0A8S1UKD0"/>
<sequence length="484" mass="57757">MIEEELQENDLSKPFQLIHKNTKISKQQASQMNLMKLVKQCQIQFQIASNFRECGQYLSELAIIYLKQHQFLKKNIEILQNSLIDQCDDQQQKKEQKKKKKQSKIKEKSLDSKISYYDDQPQFSIKENPRNLIAADKLQLIESQKTPINMHILLKRNNQQQTEYEIDNVVKDLSQIYKCSLSDILYQKNQELKNKKQSNNYIEQSKQQLVYHFNDQPQEINEYDDNFVEEVNQADNLDIEYQEIKQKQEISRETKRLNKKNTNNEDQQIQKRQKKSKIAQLKKIPELDLKIKEDTDEIFKNNIQTFMRHKEKIHDLSLEVNFLQLEPEFWKHEDELIGLINKISFCQDSSQNRKIQEENNLLIFDNLTTDIEHKKFKSQNLEQYSMSKQSISEFNNFEQSSQTPQKNYEQEKDNKLHQIIIQDIQNAYGKNNRLSSNDFFQVSEKYECNKPNAFYNLLILSRVGMLQIKNTSNLQCFSEIQIII</sequence>
<evidence type="ECO:0000256" key="1">
    <source>
        <dbReference type="SAM" id="Coils"/>
    </source>
</evidence>
<dbReference type="OrthoDB" id="302283at2759"/>
<reference evidence="3" key="1">
    <citation type="submission" date="2021-01" db="EMBL/GenBank/DDBJ databases">
        <authorList>
            <consortium name="Genoscope - CEA"/>
            <person name="William W."/>
        </authorList>
    </citation>
    <scope>NUCLEOTIDE SEQUENCE</scope>
</reference>
<name>A0A8S1UKD0_9CILI</name>
<accession>A0A8S1UKD0</accession>